<accession>A0A2R4VVC3</accession>
<gene>
    <name evidence="14" type="ORF">A6A40_25220</name>
</gene>
<evidence type="ECO:0000256" key="9">
    <source>
        <dbReference type="ARBA" id="ARBA00023237"/>
    </source>
</evidence>
<evidence type="ECO:0000256" key="2">
    <source>
        <dbReference type="ARBA" id="ARBA00009810"/>
    </source>
</evidence>
<name>A0A2R4VVC3_9PROT</name>
<evidence type="ECO:0000256" key="3">
    <source>
        <dbReference type="ARBA" id="ARBA00022448"/>
    </source>
</evidence>
<dbReference type="PANTHER" id="PTHR32552:SF74">
    <property type="entry name" value="HYDROXAMATE SIDEROPHORE RECEPTOR FHUE"/>
    <property type="match status" value="1"/>
</dbReference>
<proteinExistence type="inferred from homology"/>
<evidence type="ECO:0000313" key="15">
    <source>
        <dbReference type="Proteomes" id="UP000077405"/>
    </source>
</evidence>
<dbReference type="Gene3D" id="2.170.130.10">
    <property type="entry name" value="TonB-dependent receptor, plug domain"/>
    <property type="match status" value="1"/>
</dbReference>
<protein>
    <submittedName>
        <fullName evidence="14">TonB-dependent siderophore receptor</fullName>
    </submittedName>
</protein>
<dbReference type="NCBIfam" id="TIGR01783">
    <property type="entry name" value="TonB-siderophor"/>
    <property type="match status" value="1"/>
</dbReference>
<dbReference type="Proteomes" id="UP000077405">
    <property type="component" value="Plasmid pYZ5"/>
</dbReference>
<dbReference type="PROSITE" id="PS52016">
    <property type="entry name" value="TONB_DEPENDENT_REC_3"/>
    <property type="match status" value="1"/>
</dbReference>
<dbReference type="InterPro" id="IPR012910">
    <property type="entry name" value="Plug_dom"/>
</dbReference>
<dbReference type="InterPro" id="IPR037066">
    <property type="entry name" value="Plug_dom_sf"/>
</dbReference>
<feature type="domain" description="TonB-dependent receptor plug" evidence="13">
    <location>
        <begin position="102"/>
        <end position="195"/>
    </location>
</feature>
<dbReference type="AlphaFoldDB" id="A0A2R4VVC3"/>
<dbReference type="InterPro" id="IPR039426">
    <property type="entry name" value="TonB-dep_rcpt-like"/>
</dbReference>
<keyword evidence="4 10" id="KW-1134">Transmembrane beta strand</keyword>
<keyword evidence="15" id="KW-1185">Reference proteome</keyword>
<dbReference type="Pfam" id="PF00593">
    <property type="entry name" value="TonB_dep_Rec_b-barrel"/>
    <property type="match status" value="1"/>
</dbReference>
<keyword evidence="14" id="KW-0614">Plasmid</keyword>
<evidence type="ECO:0000256" key="1">
    <source>
        <dbReference type="ARBA" id="ARBA00004571"/>
    </source>
</evidence>
<keyword evidence="6 11" id="KW-0798">TonB box</keyword>
<sequence>MNRSAAGTVEPAAQTPAFPPHFQSDRFKMQCDQSAVIPLRRAMLAGASMATLLVVAAAQAAEPPVSLPEISVTGEALNAETEGTGSYTSPAATLFGKLPAPVKEIPGSVSVITRQVMDDWNMITLQDALSQATGVTAIPNDGTQAQYNSRSYGMNVMFNGIPSYNALSGSQQFDLSVYDRIEILRGTAGMLTGTDPNPGGTVNLVAKRARKTFGASATASYGSWANTRGVADVTGPLNADGSLRGRAVVSSQHNNYFYDHASGDRKLAYGTLEYDVTPDTTLSVTAIVQRDRASPFYGIPVYSTLAIPNTPRSFNPVAPWAKNHTDSYEQDIGLEHRFDNGWVAKAQARWWERKFRFNDGYASSSINPATDTVSYSKRDSTYNYVRQNLDMYVGGPFTLFGLTHNAVVGYNRERYLSNNAGGTAPVLTNIPLFGIENSRAWEEPAIAATSGGKSETFQEGGYGQLRLKIAEPLTLVGGGRLAYFTTKSRSIPPSRPTGWVQGARRDGEFVPYGGVIVDATREVALYASVAQIFIPQTTTDHTGRTLDPRYGTQYETGVKGAFLDGRLNASLAVFQIEDTNRAYADAAHPGYYLQMGEVRSRGVDAEVTGSPLPGVELTAGYSYLFNTYVKDATSQGMNFSNWFPKHSVKLLAMHRIQDGPLEGFNYGAGVTAVTRTGGNGSNAALVQDAYAVVNAQIGYAFSKTLSVSLTGNNLFDEKYFAALGRSTNTYNTYGTPRNVMLALTAKL</sequence>
<comment type="similarity">
    <text evidence="2 10 11">Belongs to the TonB-dependent receptor family.</text>
</comment>
<dbReference type="PANTHER" id="PTHR32552">
    <property type="entry name" value="FERRICHROME IRON RECEPTOR-RELATED"/>
    <property type="match status" value="1"/>
</dbReference>
<dbReference type="Pfam" id="PF07715">
    <property type="entry name" value="Plug"/>
    <property type="match status" value="1"/>
</dbReference>
<evidence type="ECO:0000256" key="5">
    <source>
        <dbReference type="ARBA" id="ARBA00022692"/>
    </source>
</evidence>
<keyword evidence="9 10" id="KW-0998">Cell outer membrane</keyword>
<evidence type="ECO:0000256" key="6">
    <source>
        <dbReference type="ARBA" id="ARBA00023077"/>
    </source>
</evidence>
<dbReference type="InterPro" id="IPR010105">
    <property type="entry name" value="TonB_sidphr_rcpt"/>
</dbReference>
<comment type="subcellular location">
    <subcellularLocation>
        <location evidence="1 10">Cell outer membrane</location>
        <topology evidence="1 10">Multi-pass membrane protein</topology>
    </subcellularLocation>
</comment>
<evidence type="ECO:0000259" key="12">
    <source>
        <dbReference type="Pfam" id="PF00593"/>
    </source>
</evidence>
<evidence type="ECO:0000256" key="10">
    <source>
        <dbReference type="PROSITE-ProRule" id="PRU01360"/>
    </source>
</evidence>
<geneLocation type="plasmid" evidence="14 15">
    <name>pYZ5</name>
</geneLocation>
<dbReference type="GO" id="GO:0038023">
    <property type="term" value="F:signaling receptor activity"/>
    <property type="evidence" value="ECO:0007669"/>
    <property type="project" value="InterPro"/>
</dbReference>
<feature type="domain" description="TonB-dependent receptor-like beta-barrel" evidence="12">
    <location>
        <begin position="282"/>
        <end position="714"/>
    </location>
</feature>
<dbReference type="KEGG" id="ahu:A6A40_25220"/>
<organism evidence="14 15">
    <name type="scientific">Azospirillum humicireducens</name>
    <dbReference type="NCBI Taxonomy" id="1226968"/>
    <lineage>
        <taxon>Bacteria</taxon>
        <taxon>Pseudomonadati</taxon>
        <taxon>Pseudomonadota</taxon>
        <taxon>Alphaproteobacteria</taxon>
        <taxon>Rhodospirillales</taxon>
        <taxon>Azospirillaceae</taxon>
        <taxon>Azospirillum</taxon>
    </lineage>
</organism>
<dbReference type="GO" id="GO:0015344">
    <property type="term" value="F:siderophore uptake transmembrane transporter activity"/>
    <property type="evidence" value="ECO:0007669"/>
    <property type="project" value="TreeGrafter"/>
</dbReference>
<keyword evidence="3 10" id="KW-0813">Transport</keyword>
<evidence type="ECO:0000313" key="14">
    <source>
        <dbReference type="EMBL" id="AWB08341.1"/>
    </source>
</evidence>
<evidence type="ECO:0000259" key="13">
    <source>
        <dbReference type="Pfam" id="PF07715"/>
    </source>
</evidence>
<evidence type="ECO:0000256" key="4">
    <source>
        <dbReference type="ARBA" id="ARBA00022452"/>
    </source>
</evidence>
<keyword evidence="7 10" id="KW-0472">Membrane</keyword>
<dbReference type="Gene3D" id="2.40.170.20">
    <property type="entry name" value="TonB-dependent receptor, beta-barrel domain"/>
    <property type="match status" value="1"/>
</dbReference>
<keyword evidence="8 14" id="KW-0675">Receptor</keyword>
<dbReference type="InterPro" id="IPR000531">
    <property type="entry name" value="Beta-barrel_TonB"/>
</dbReference>
<dbReference type="InterPro" id="IPR036942">
    <property type="entry name" value="Beta-barrel_TonB_sf"/>
</dbReference>
<evidence type="ECO:0000256" key="11">
    <source>
        <dbReference type="RuleBase" id="RU003357"/>
    </source>
</evidence>
<keyword evidence="5 10" id="KW-0812">Transmembrane</keyword>
<dbReference type="SUPFAM" id="SSF56935">
    <property type="entry name" value="Porins"/>
    <property type="match status" value="1"/>
</dbReference>
<dbReference type="CDD" id="cd01347">
    <property type="entry name" value="ligand_gated_channel"/>
    <property type="match status" value="1"/>
</dbReference>
<evidence type="ECO:0000256" key="7">
    <source>
        <dbReference type="ARBA" id="ARBA00023136"/>
    </source>
</evidence>
<evidence type="ECO:0000256" key="8">
    <source>
        <dbReference type="ARBA" id="ARBA00023170"/>
    </source>
</evidence>
<dbReference type="GO" id="GO:0009279">
    <property type="term" value="C:cell outer membrane"/>
    <property type="evidence" value="ECO:0007669"/>
    <property type="project" value="UniProtKB-SubCell"/>
</dbReference>
<dbReference type="GO" id="GO:0015891">
    <property type="term" value="P:siderophore transport"/>
    <property type="evidence" value="ECO:0007669"/>
    <property type="project" value="InterPro"/>
</dbReference>
<dbReference type="EMBL" id="CP028906">
    <property type="protein sequence ID" value="AWB08341.1"/>
    <property type="molecule type" value="Genomic_DNA"/>
</dbReference>
<reference evidence="14 15" key="1">
    <citation type="submission" date="2018-04" db="EMBL/GenBank/DDBJ databases">
        <title>Complete genome sequence of the nitrogen-fixing bacterium Azospirillum humicireducens type strain SgZ-5.</title>
        <authorList>
            <person name="Yu Z."/>
        </authorList>
    </citation>
    <scope>NUCLEOTIDE SEQUENCE [LARGE SCALE GENOMIC DNA]</scope>
    <source>
        <strain evidence="14 15">SgZ-5</strain>
        <plasmid evidence="14 15">pYZ5</plasmid>
    </source>
</reference>